<dbReference type="SMART" id="SM00387">
    <property type="entry name" value="HATPase_c"/>
    <property type="match status" value="1"/>
</dbReference>
<feature type="transmembrane region" description="Helical" evidence="17">
    <location>
        <begin position="6"/>
        <end position="27"/>
    </location>
</feature>
<feature type="domain" description="Histidine kinase" evidence="18">
    <location>
        <begin position="393"/>
        <end position="606"/>
    </location>
</feature>
<evidence type="ECO:0000256" key="8">
    <source>
        <dbReference type="ARBA" id="ARBA00022692"/>
    </source>
</evidence>
<dbReference type="SMART" id="SM00388">
    <property type="entry name" value="HisKA"/>
    <property type="match status" value="1"/>
</dbReference>
<name>A0A2T3NAL4_9GAMM</name>
<dbReference type="AlphaFoldDB" id="A0A2T3NAL4"/>
<keyword evidence="14 17" id="KW-0472">Membrane</keyword>
<evidence type="ECO:0000256" key="3">
    <source>
        <dbReference type="ARBA" id="ARBA00012438"/>
    </source>
</evidence>
<dbReference type="SUPFAM" id="SSF47384">
    <property type="entry name" value="Homodimeric domain of signal transducing histidine kinase"/>
    <property type="match status" value="1"/>
</dbReference>
<dbReference type="FunFam" id="3.30.450.20:FF:000127">
    <property type="entry name" value="C4-dicarboxylate transport sensor protein"/>
    <property type="match status" value="1"/>
</dbReference>
<dbReference type="InterPro" id="IPR004358">
    <property type="entry name" value="Sig_transdc_His_kin-like_C"/>
</dbReference>
<evidence type="ECO:0000256" key="15">
    <source>
        <dbReference type="ARBA" id="ARBA00073143"/>
    </source>
</evidence>
<protein>
    <recommendedName>
        <fullName evidence="15">C4-dicarboxylate transport sensor protein DctB</fullName>
        <ecNumber evidence="3">2.7.13.3</ecNumber>
    </recommendedName>
</protein>
<comment type="subcellular location">
    <subcellularLocation>
        <location evidence="2">Cell inner membrane</location>
        <topology evidence="2">Multi-pass membrane protein</topology>
    </subcellularLocation>
</comment>
<evidence type="ECO:0000259" key="18">
    <source>
        <dbReference type="PROSITE" id="PS50109"/>
    </source>
</evidence>
<dbReference type="Gene3D" id="3.30.565.10">
    <property type="entry name" value="Histidine kinase-like ATPase, C-terminal domain"/>
    <property type="match status" value="1"/>
</dbReference>
<keyword evidence="8 17" id="KW-0812">Transmembrane</keyword>
<dbReference type="FunFam" id="1.10.287.130:FF:000049">
    <property type="entry name" value="C4-dicarboxylate transport sensor protein DctB"/>
    <property type="match status" value="1"/>
</dbReference>
<proteinExistence type="predicted"/>
<evidence type="ECO:0000256" key="11">
    <source>
        <dbReference type="ARBA" id="ARBA00022840"/>
    </source>
</evidence>
<dbReference type="PROSITE" id="PS50109">
    <property type="entry name" value="HIS_KIN"/>
    <property type="match status" value="1"/>
</dbReference>
<gene>
    <name evidence="19" type="ORF">C9J01_17465</name>
</gene>
<dbReference type="GO" id="GO:0000155">
    <property type="term" value="F:phosphorelay sensor kinase activity"/>
    <property type="evidence" value="ECO:0007669"/>
    <property type="project" value="InterPro"/>
</dbReference>
<dbReference type="CDD" id="cd12914">
    <property type="entry name" value="PDC1_DGC_like"/>
    <property type="match status" value="1"/>
</dbReference>
<dbReference type="PIRSF" id="PIRSF036431">
    <property type="entry name" value="STHK_DctB"/>
    <property type="match status" value="1"/>
</dbReference>
<dbReference type="InterPro" id="IPR005467">
    <property type="entry name" value="His_kinase_dom"/>
</dbReference>
<comment type="catalytic activity">
    <reaction evidence="1">
        <text>ATP + protein L-histidine = ADP + protein N-phospho-L-histidine.</text>
        <dbReference type="EC" id="2.7.13.3"/>
    </reaction>
</comment>
<feature type="transmembrane region" description="Helical" evidence="17">
    <location>
        <begin position="304"/>
        <end position="323"/>
    </location>
</feature>
<dbReference type="EC" id="2.7.13.3" evidence="3"/>
<keyword evidence="5" id="KW-0997">Cell inner membrane</keyword>
<evidence type="ECO:0000256" key="17">
    <source>
        <dbReference type="SAM" id="Phobius"/>
    </source>
</evidence>
<comment type="caution">
    <text evidence="19">The sequence shown here is derived from an EMBL/GenBank/DDBJ whole genome shotgun (WGS) entry which is preliminary data.</text>
</comment>
<dbReference type="InterPro" id="IPR033479">
    <property type="entry name" value="dCache_1"/>
</dbReference>
<evidence type="ECO:0000256" key="5">
    <source>
        <dbReference type="ARBA" id="ARBA00022519"/>
    </source>
</evidence>
<dbReference type="GO" id="GO:0005886">
    <property type="term" value="C:plasma membrane"/>
    <property type="evidence" value="ECO:0007669"/>
    <property type="project" value="UniProtKB-SubCell"/>
</dbReference>
<evidence type="ECO:0000256" key="9">
    <source>
        <dbReference type="ARBA" id="ARBA00022741"/>
    </source>
</evidence>
<keyword evidence="7" id="KW-0808">Transferase</keyword>
<evidence type="ECO:0000256" key="4">
    <source>
        <dbReference type="ARBA" id="ARBA00022475"/>
    </source>
</evidence>
<reference evidence="19 20" key="1">
    <citation type="submission" date="2018-03" db="EMBL/GenBank/DDBJ databases">
        <title>Whole genome sequencing of Histamine producing bacteria.</title>
        <authorList>
            <person name="Butler K."/>
        </authorList>
    </citation>
    <scope>NUCLEOTIDE SEQUENCE [LARGE SCALE GENOMIC DNA]</scope>
    <source>
        <strain evidence="19 20">DSM 19138</strain>
    </source>
</reference>
<evidence type="ECO:0000256" key="2">
    <source>
        <dbReference type="ARBA" id="ARBA00004429"/>
    </source>
</evidence>
<dbReference type="PANTHER" id="PTHR43065">
    <property type="entry name" value="SENSOR HISTIDINE KINASE"/>
    <property type="match status" value="1"/>
</dbReference>
<dbReference type="GO" id="GO:0005524">
    <property type="term" value="F:ATP binding"/>
    <property type="evidence" value="ECO:0007669"/>
    <property type="project" value="UniProtKB-KW"/>
</dbReference>
<dbReference type="Pfam" id="PF02743">
    <property type="entry name" value="dCache_1"/>
    <property type="match status" value="1"/>
</dbReference>
<dbReference type="InterPro" id="IPR003661">
    <property type="entry name" value="HisK_dim/P_dom"/>
</dbReference>
<dbReference type="RefSeq" id="WP_107299424.1">
    <property type="nucleotide sequence ID" value="NZ_PYMB01000009.1"/>
</dbReference>
<keyword evidence="9" id="KW-0547">Nucleotide-binding</keyword>
<dbReference type="InterPro" id="IPR036097">
    <property type="entry name" value="HisK_dim/P_sf"/>
</dbReference>
<evidence type="ECO:0000256" key="7">
    <source>
        <dbReference type="ARBA" id="ARBA00022679"/>
    </source>
</evidence>
<dbReference type="SUPFAM" id="SSF55874">
    <property type="entry name" value="ATPase domain of HSP90 chaperone/DNA topoisomerase II/histidine kinase"/>
    <property type="match status" value="1"/>
</dbReference>
<feature type="coiled-coil region" evidence="16">
    <location>
        <begin position="336"/>
        <end position="384"/>
    </location>
</feature>
<dbReference type="Gene3D" id="1.10.287.130">
    <property type="match status" value="1"/>
</dbReference>
<evidence type="ECO:0000256" key="10">
    <source>
        <dbReference type="ARBA" id="ARBA00022777"/>
    </source>
</evidence>
<evidence type="ECO:0000256" key="1">
    <source>
        <dbReference type="ARBA" id="ARBA00000085"/>
    </source>
</evidence>
<dbReference type="EMBL" id="PYMB01000009">
    <property type="protein sequence ID" value="PSW10789.1"/>
    <property type="molecule type" value="Genomic_DNA"/>
</dbReference>
<dbReference type="PANTHER" id="PTHR43065:SF46">
    <property type="entry name" value="C4-DICARBOXYLATE TRANSPORT SENSOR PROTEIN DCTB"/>
    <property type="match status" value="1"/>
</dbReference>
<organism evidence="19 20">
    <name type="scientific">Photobacterium rosenbergii</name>
    <dbReference type="NCBI Taxonomy" id="294936"/>
    <lineage>
        <taxon>Bacteria</taxon>
        <taxon>Pseudomonadati</taxon>
        <taxon>Pseudomonadota</taxon>
        <taxon>Gammaproteobacteria</taxon>
        <taxon>Vibrionales</taxon>
        <taxon>Vibrionaceae</taxon>
        <taxon>Photobacterium</taxon>
    </lineage>
</organism>
<evidence type="ECO:0000313" key="20">
    <source>
        <dbReference type="Proteomes" id="UP000241346"/>
    </source>
</evidence>
<dbReference type="OrthoDB" id="9772100at2"/>
<evidence type="ECO:0000256" key="6">
    <source>
        <dbReference type="ARBA" id="ARBA00022553"/>
    </source>
</evidence>
<sequence>MSSKKQFFYFALLVGSVGAMLIGWLTFSQVQQHLSEKITSDVAQLGNKIDNQLERYSQLPEVLASDPRLLSPLLDAMSNHKTAPMDSQYQSVSQLLAQWNQTLGADTLYLIDMAGTTLASSNWQQADSFVGQNFSYRPYFQQAASGQNGQYFALGARSDKRGYYFSAPVKNDQRIIGVLTIKVDLSLLADIWQYEDIEYAITDELGIIFYSSEPEWLYHSLTLLSEGIRQQVKQSRQYGQVDIAALTEATSLAAFNQQEIQALRQLPETPAKTYITAQHNMDKAGWYIYGLTPQTKAFEYMGQVLLLFVLIYTLLCIAVHSWWQTYRARIALANLNSRLEKRVSQRTRRLQETNEQLKITLNQYEHSQAELKQTQDELLQAAKLAMLGELSASINHEINQPLAAIRTYAENGRRLLEKQRYDTVGRNLDEIIQLNKLIAEIIARFKVFARKQNLQQTTQRANAADSIRSALSLMRSALIKQGVILRLEDFPEDIVINIDAIQFEQVLVNLIQNSLQALKDQPEPQIGITLNADAGQALCCVWDNGPGLSPEQKQQVFDPFYTTKEDGLGLGMTISRRIIDAYQGAISVKDHLGGGAEFTVSLPLTSEITP</sequence>
<dbReference type="Pfam" id="PF02518">
    <property type="entry name" value="HATPase_c"/>
    <property type="match status" value="1"/>
</dbReference>
<dbReference type="InterPro" id="IPR029151">
    <property type="entry name" value="Sensor-like_sf"/>
</dbReference>
<dbReference type="PRINTS" id="PR00344">
    <property type="entry name" value="BCTRLSENSOR"/>
</dbReference>
<evidence type="ECO:0000256" key="16">
    <source>
        <dbReference type="SAM" id="Coils"/>
    </source>
</evidence>
<keyword evidence="10 19" id="KW-0418">Kinase</keyword>
<accession>A0A2T3NAL4</accession>
<keyword evidence="11" id="KW-0067">ATP-binding</keyword>
<evidence type="ECO:0000313" key="19">
    <source>
        <dbReference type="EMBL" id="PSW10789.1"/>
    </source>
</evidence>
<dbReference type="CDD" id="cd00082">
    <property type="entry name" value="HisKA"/>
    <property type="match status" value="1"/>
</dbReference>
<keyword evidence="4" id="KW-1003">Cell membrane</keyword>
<dbReference type="SUPFAM" id="SSF103190">
    <property type="entry name" value="Sensory domain-like"/>
    <property type="match status" value="1"/>
</dbReference>
<evidence type="ECO:0000256" key="13">
    <source>
        <dbReference type="ARBA" id="ARBA00023012"/>
    </source>
</evidence>
<dbReference type="Pfam" id="PF00512">
    <property type="entry name" value="HisKA"/>
    <property type="match status" value="1"/>
</dbReference>
<dbReference type="InterPro" id="IPR036890">
    <property type="entry name" value="HATPase_C_sf"/>
</dbReference>
<dbReference type="Proteomes" id="UP000241346">
    <property type="component" value="Unassembled WGS sequence"/>
</dbReference>
<keyword evidence="13" id="KW-0902">Two-component regulatory system</keyword>
<dbReference type="InterPro" id="IPR017055">
    <property type="entry name" value="Sig_transdc_His_kinase_DctB"/>
</dbReference>
<keyword evidence="12 17" id="KW-1133">Transmembrane helix</keyword>
<keyword evidence="6" id="KW-0597">Phosphoprotein</keyword>
<evidence type="ECO:0000256" key="14">
    <source>
        <dbReference type="ARBA" id="ARBA00023136"/>
    </source>
</evidence>
<keyword evidence="16" id="KW-0175">Coiled coil</keyword>
<dbReference type="InterPro" id="IPR003594">
    <property type="entry name" value="HATPase_dom"/>
</dbReference>
<evidence type="ECO:0000256" key="12">
    <source>
        <dbReference type="ARBA" id="ARBA00022989"/>
    </source>
</evidence>
<dbReference type="Gene3D" id="3.30.450.20">
    <property type="entry name" value="PAS domain"/>
    <property type="match status" value="2"/>
</dbReference>